<evidence type="ECO:0000313" key="2">
    <source>
        <dbReference type="EMBL" id="GBP09089.1"/>
    </source>
</evidence>
<dbReference type="OrthoDB" id="67059at2759"/>
<protein>
    <submittedName>
        <fullName evidence="2">Uncharacterized protein</fullName>
    </submittedName>
</protein>
<feature type="compositionally biased region" description="Basic and acidic residues" evidence="1">
    <location>
        <begin position="194"/>
        <end position="208"/>
    </location>
</feature>
<feature type="region of interest" description="Disordered" evidence="1">
    <location>
        <begin position="165"/>
        <end position="216"/>
    </location>
</feature>
<sequence>MFAPGELMQSKLINDEISWAQEYAAIPTATLSDPNFSLGKFFNKRSDNIWDIVKSKSPDKCHTPVALVDEDDNTATVNHKVARDSVTKSDSPNAIEEILENKENLDPCQKRASGVATALGDTISFTESLLNSSDMKNLQRSFTQPRSPLSPINVPNQPIRVTEVADDGVDADNDDWPGTPINSDRRIRRKKSPRDKSPLKTSADEKCLQDATTPVI</sequence>
<dbReference type="AlphaFoldDB" id="A0A4C1T3K9"/>
<dbReference type="STRING" id="151549.A0A4C1T3K9"/>
<accession>A0A4C1T3K9</accession>
<comment type="caution">
    <text evidence="2">The sequence shown here is derived from an EMBL/GenBank/DDBJ whole genome shotgun (WGS) entry which is preliminary data.</text>
</comment>
<organism evidence="2 3">
    <name type="scientific">Eumeta variegata</name>
    <name type="common">Bagworm moth</name>
    <name type="synonym">Eumeta japonica</name>
    <dbReference type="NCBI Taxonomy" id="151549"/>
    <lineage>
        <taxon>Eukaryota</taxon>
        <taxon>Metazoa</taxon>
        <taxon>Ecdysozoa</taxon>
        <taxon>Arthropoda</taxon>
        <taxon>Hexapoda</taxon>
        <taxon>Insecta</taxon>
        <taxon>Pterygota</taxon>
        <taxon>Neoptera</taxon>
        <taxon>Endopterygota</taxon>
        <taxon>Lepidoptera</taxon>
        <taxon>Glossata</taxon>
        <taxon>Ditrysia</taxon>
        <taxon>Tineoidea</taxon>
        <taxon>Psychidae</taxon>
        <taxon>Oiketicinae</taxon>
        <taxon>Eumeta</taxon>
    </lineage>
</organism>
<reference evidence="2 3" key="1">
    <citation type="journal article" date="2019" name="Commun. Biol.">
        <title>The bagworm genome reveals a unique fibroin gene that provides high tensile strength.</title>
        <authorList>
            <person name="Kono N."/>
            <person name="Nakamura H."/>
            <person name="Ohtoshi R."/>
            <person name="Tomita M."/>
            <person name="Numata K."/>
            <person name="Arakawa K."/>
        </authorList>
    </citation>
    <scope>NUCLEOTIDE SEQUENCE [LARGE SCALE GENOMIC DNA]</scope>
</reference>
<gene>
    <name evidence="2" type="ORF">EVAR_72564_1</name>
</gene>
<dbReference type="EMBL" id="BGZK01004453">
    <property type="protein sequence ID" value="GBP09089.1"/>
    <property type="molecule type" value="Genomic_DNA"/>
</dbReference>
<proteinExistence type="predicted"/>
<evidence type="ECO:0000313" key="3">
    <source>
        <dbReference type="Proteomes" id="UP000299102"/>
    </source>
</evidence>
<name>A0A4C1T3K9_EUMVA</name>
<dbReference type="Proteomes" id="UP000299102">
    <property type="component" value="Unassembled WGS sequence"/>
</dbReference>
<feature type="compositionally biased region" description="Acidic residues" evidence="1">
    <location>
        <begin position="165"/>
        <end position="175"/>
    </location>
</feature>
<keyword evidence="3" id="KW-1185">Reference proteome</keyword>
<evidence type="ECO:0000256" key="1">
    <source>
        <dbReference type="SAM" id="MobiDB-lite"/>
    </source>
</evidence>